<accession>A0A1J9P8M4</accession>
<dbReference type="AlphaFoldDB" id="A0A1J9P8M4"/>
<organism evidence="1 2">
    <name type="scientific">Blastomyces percursus</name>
    <dbReference type="NCBI Taxonomy" id="1658174"/>
    <lineage>
        <taxon>Eukaryota</taxon>
        <taxon>Fungi</taxon>
        <taxon>Dikarya</taxon>
        <taxon>Ascomycota</taxon>
        <taxon>Pezizomycotina</taxon>
        <taxon>Eurotiomycetes</taxon>
        <taxon>Eurotiomycetidae</taxon>
        <taxon>Onygenales</taxon>
        <taxon>Ajellomycetaceae</taxon>
        <taxon>Blastomyces</taxon>
    </lineage>
</organism>
<dbReference type="OrthoDB" id="430476at2759"/>
<evidence type="ECO:0008006" key="3">
    <source>
        <dbReference type="Google" id="ProtNLM"/>
    </source>
</evidence>
<reference evidence="1 2" key="1">
    <citation type="submission" date="2015-08" db="EMBL/GenBank/DDBJ databases">
        <title>Emmonsia species relationships and genome sequence.</title>
        <authorList>
            <person name="Cuomo C.A."/>
            <person name="Schwartz I.S."/>
            <person name="Kenyon C."/>
            <person name="De Hoog G.S."/>
            <person name="Govender N.P."/>
            <person name="Botha A."/>
            <person name="Moreno L."/>
            <person name="De Vries M."/>
            <person name="Munoz J.F."/>
            <person name="Stielow J.B."/>
        </authorList>
    </citation>
    <scope>NUCLEOTIDE SEQUENCE [LARGE SCALE GENOMIC DNA]</scope>
    <source>
        <strain evidence="1 2">EI222</strain>
    </source>
</reference>
<dbReference type="Proteomes" id="UP000242791">
    <property type="component" value="Unassembled WGS sequence"/>
</dbReference>
<proteinExistence type="predicted"/>
<dbReference type="EMBL" id="LGTZ01002593">
    <property type="protein sequence ID" value="OJD12430.1"/>
    <property type="molecule type" value="Genomic_DNA"/>
</dbReference>
<dbReference type="VEuPathDB" id="FungiDB:ACJ73_09351"/>
<sequence length="123" mass="13538">MPNGEYEPTNTLHTQEDPTLALPKTDVKVVELTMKQWHQKLGHLNPADIAKMAADPRVGMRIIGDRGSPFCKVCIQAKMTRPTFAPMTRATKRAMRFFIDLAGGGKTLFDGNDIPTRGVQATG</sequence>
<gene>
    <name evidence="1" type="ORF">ACJ73_09351</name>
</gene>
<evidence type="ECO:0000313" key="2">
    <source>
        <dbReference type="Proteomes" id="UP000242791"/>
    </source>
</evidence>
<name>A0A1J9P8M4_9EURO</name>
<evidence type="ECO:0000313" key="1">
    <source>
        <dbReference type="EMBL" id="OJD12430.1"/>
    </source>
</evidence>
<comment type="caution">
    <text evidence="1">The sequence shown here is derived from an EMBL/GenBank/DDBJ whole genome shotgun (WGS) entry which is preliminary data.</text>
</comment>
<keyword evidence="2" id="KW-1185">Reference proteome</keyword>
<protein>
    <recommendedName>
        <fullName evidence="3">GAG-pre-integrase domain-containing protein</fullName>
    </recommendedName>
</protein>